<accession>A0A136J2Y1</accession>
<sequence length="346" mass="39185">MAPDALTPNDPRVKHEFIPIPGTDITYHCLVATPPSKNLRATILLIHGFPDIAMGWRYQVPYLLSLNLRVVVPDMLGYGRTSAPEAREVYTYKNMCTHMAHIVKTIAPNQKVLLGGHDWGGYTAWRLAMWYPELFLSVFSFAVHYTPPTRQLVTVDDLLKVLPSLAYQKQLIAPDLEHALGKDPAKIRHFLDALYNGQPSTEHNVAAVNQGLDIPHLDTYGATPLMTAVMMDHFVAEYARNGLKGPFNWYRVRDLNHQDELVFLQPGQGKYTFKIPAMLVMADQDLAFPPGVADKQQRFFEKGLKQHLIKDCSHWIMIERPEEANKLIGEFVAMVLGEEKSDRSKL</sequence>
<dbReference type="InterPro" id="IPR029058">
    <property type="entry name" value="AB_hydrolase_fold"/>
</dbReference>
<keyword evidence="5" id="KW-1185">Reference proteome</keyword>
<dbReference type="Pfam" id="PF00561">
    <property type="entry name" value="Abhydrolase_1"/>
    <property type="match status" value="1"/>
</dbReference>
<organism evidence="4 5">
    <name type="scientific">Microdochium bolleyi</name>
    <dbReference type="NCBI Taxonomy" id="196109"/>
    <lineage>
        <taxon>Eukaryota</taxon>
        <taxon>Fungi</taxon>
        <taxon>Dikarya</taxon>
        <taxon>Ascomycota</taxon>
        <taxon>Pezizomycotina</taxon>
        <taxon>Sordariomycetes</taxon>
        <taxon>Xylariomycetidae</taxon>
        <taxon>Xylariales</taxon>
        <taxon>Microdochiaceae</taxon>
        <taxon>Microdochium</taxon>
    </lineage>
</organism>
<dbReference type="InterPro" id="IPR000639">
    <property type="entry name" value="Epox_hydrolase-like"/>
</dbReference>
<evidence type="ECO:0000313" key="5">
    <source>
        <dbReference type="Proteomes" id="UP000070501"/>
    </source>
</evidence>
<proteinExistence type="inferred from homology"/>
<dbReference type="EMBL" id="KQ964250">
    <property type="protein sequence ID" value="KXJ91551.1"/>
    <property type="molecule type" value="Genomic_DNA"/>
</dbReference>
<protein>
    <submittedName>
        <fullName evidence="4">Alpha/Beta hydrolase protein</fullName>
    </submittedName>
</protein>
<evidence type="ECO:0000313" key="4">
    <source>
        <dbReference type="EMBL" id="KXJ91551.1"/>
    </source>
</evidence>
<name>A0A136J2Y1_9PEZI</name>
<dbReference type="PRINTS" id="PR00412">
    <property type="entry name" value="EPOXHYDRLASE"/>
</dbReference>
<dbReference type="Gene3D" id="3.40.50.1820">
    <property type="entry name" value="alpha/beta hydrolase"/>
    <property type="match status" value="1"/>
</dbReference>
<dbReference type="SUPFAM" id="SSF53474">
    <property type="entry name" value="alpha/beta-Hydrolases"/>
    <property type="match status" value="1"/>
</dbReference>
<dbReference type="Proteomes" id="UP000070501">
    <property type="component" value="Unassembled WGS sequence"/>
</dbReference>
<evidence type="ECO:0000259" key="3">
    <source>
        <dbReference type="Pfam" id="PF00561"/>
    </source>
</evidence>
<dbReference type="GO" id="GO:0016787">
    <property type="term" value="F:hydrolase activity"/>
    <property type="evidence" value="ECO:0007669"/>
    <property type="project" value="UniProtKB-KW"/>
</dbReference>
<dbReference type="InParanoid" id="A0A136J2Y1"/>
<evidence type="ECO:0000256" key="1">
    <source>
        <dbReference type="ARBA" id="ARBA00022801"/>
    </source>
</evidence>
<feature type="domain" description="AB hydrolase-1" evidence="3">
    <location>
        <begin position="42"/>
        <end position="321"/>
    </location>
</feature>
<evidence type="ECO:0000256" key="2">
    <source>
        <dbReference type="ARBA" id="ARBA00038334"/>
    </source>
</evidence>
<dbReference type="AlphaFoldDB" id="A0A136J2Y1"/>
<reference evidence="5" key="1">
    <citation type="submission" date="2016-02" db="EMBL/GenBank/DDBJ databases">
        <title>Draft genome sequence of Microdochium bolleyi, a fungal endophyte of beachgrass.</title>
        <authorList>
            <consortium name="DOE Joint Genome Institute"/>
            <person name="David A.S."/>
            <person name="May G."/>
            <person name="Haridas S."/>
            <person name="Lim J."/>
            <person name="Wang M."/>
            <person name="Labutti K."/>
            <person name="Lipzen A."/>
            <person name="Barry K."/>
            <person name="Grigoriev I.V."/>
        </authorList>
    </citation>
    <scope>NUCLEOTIDE SEQUENCE [LARGE SCALE GENOMIC DNA]</scope>
    <source>
        <strain evidence="5">J235TASD1</strain>
    </source>
</reference>
<dbReference type="PANTHER" id="PTHR43329">
    <property type="entry name" value="EPOXIDE HYDROLASE"/>
    <property type="match status" value="1"/>
</dbReference>
<gene>
    <name evidence="4" type="ORF">Micbo1qcDRAFT_225381</name>
</gene>
<keyword evidence="1 4" id="KW-0378">Hydrolase</keyword>
<dbReference type="OrthoDB" id="284184at2759"/>
<dbReference type="STRING" id="196109.A0A136J2Y1"/>
<comment type="similarity">
    <text evidence="2">Belongs to the AB hydrolase superfamily. Epoxide hydrolase family.</text>
</comment>
<dbReference type="InterPro" id="IPR000073">
    <property type="entry name" value="AB_hydrolase_1"/>
</dbReference>